<dbReference type="InterPro" id="IPR036390">
    <property type="entry name" value="WH_DNA-bd_sf"/>
</dbReference>
<dbReference type="InterPro" id="IPR050176">
    <property type="entry name" value="LTTR"/>
</dbReference>
<dbReference type="RefSeq" id="WP_041751197.1">
    <property type="nucleotide sequence ID" value="NZ_JABFDP010000001.1"/>
</dbReference>
<comment type="function">
    <text evidence="1">NodD regulates the expression of the nodABCFE genes which encode other nodulation proteins. NodD is also a negative regulator of its own expression. Binds flavonoids as inducers.</text>
</comment>
<evidence type="ECO:0000256" key="3">
    <source>
        <dbReference type="ARBA" id="ARBA00023015"/>
    </source>
</evidence>
<keyword evidence="8" id="KW-1185">Reference proteome</keyword>
<proteinExistence type="inferred from homology"/>
<dbReference type="SUPFAM" id="SSF53850">
    <property type="entry name" value="Periplasmic binding protein-like II"/>
    <property type="match status" value="1"/>
</dbReference>
<dbReference type="Pfam" id="PF03466">
    <property type="entry name" value="LysR_substrate"/>
    <property type="match status" value="1"/>
</dbReference>
<dbReference type="PROSITE" id="PS50931">
    <property type="entry name" value="HTH_LYSR"/>
    <property type="match status" value="1"/>
</dbReference>
<dbReference type="Pfam" id="PF00126">
    <property type="entry name" value="HTH_1"/>
    <property type="match status" value="1"/>
</dbReference>
<feature type="domain" description="HTH lysR-type" evidence="6">
    <location>
        <begin position="4"/>
        <end position="61"/>
    </location>
</feature>
<evidence type="ECO:0000256" key="5">
    <source>
        <dbReference type="ARBA" id="ARBA00023163"/>
    </source>
</evidence>
<name>A0ABS5G9B8_9BRAD</name>
<protein>
    <submittedName>
        <fullName evidence="7">LysR family transcriptional regulator</fullName>
    </submittedName>
</protein>
<dbReference type="InterPro" id="IPR000847">
    <property type="entry name" value="LysR_HTH_N"/>
</dbReference>
<dbReference type="PANTHER" id="PTHR30579">
    <property type="entry name" value="TRANSCRIPTIONAL REGULATOR"/>
    <property type="match status" value="1"/>
</dbReference>
<gene>
    <name evidence="7" type="ORF">JQ619_19305</name>
</gene>
<evidence type="ECO:0000256" key="4">
    <source>
        <dbReference type="ARBA" id="ARBA00023125"/>
    </source>
</evidence>
<sequence length="287" mass="31177">MPSLDPESVEAFVLTAELRSFTLAAQSLNTTQAAVSLRIKRLEERLGQRLLDRTPRKVSLSREGERFLDPARELVNAYKRALAALSPRTIRLTLGITHHLVGPGLPVALERVGGNDPNLVLDLRIGDTRGLLELLDSGKVDAAIILRHGENRRSGERLFNERFSWFGSPDLKVGRSEPLPIAIQPEPCQVRELTVRALTRADIRWREAIVGGGAIAVGAAATAGLAIAAMARTAMPAGVIDVTQRFHLPPLPEREVVLHSNARTAASRQVLFTVARAIQTAAQPTAD</sequence>
<evidence type="ECO:0000259" key="6">
    <source>
        <dbReference type="PROSITE" id="PS50931"/>
    </source>
</evidence>
<evidence type="ECO:0000256" key="2">
    <source>
        <dbReference type="ARBA" id="ARBA00009437"/>
    </source>
</evidence>
<keyword evidence="5" id="KW-0804">Transcription</keyword>
<dbReference type="SUPFAM" id="SSF46785">
    <property type="entry name" value="Winged helix' DNA-binding domain"/>
    <property type="match status" value="1"/>
</dbReference>
<accession>A0ABS5G9B8</accession>
<comment type="similarity">
    <text evidence="2">Belongs to the LysR transcriptional regulatory family.</text>
</comment>
<dbReference type="InterPro" id="IPR036388">
    <property type="entry name" value="WH-like_DNA-bd_sf"/>
</dbReference>
<dbReference type="InterPro" id="IPR005119">
    <property type="entry name" value="LysR_subst-bd"/>
</dbReference>
<dbReference type="PANTHER" id="PTHR30579:SF7">
    <property type="entry name" value="HTH-TYPE TRANSCRIPTIONAL REGULATOR LRHA-RELATED"/>
    <property type="match status" value="1"/>
</dbReference>
<dbReference type="PRINTS" id="PR00039">
    <property type="entry name" value="HTHLYSR"/>
</dbReference>
<evidence type="ECO:0000256" key="1">
    <source>
        <dbReference type="ARBA" id="ARBA00003502"/>
    </source>
</evidence>
<keyword evidence="3" id="KW-0805">Transcription regulation</keyword>
<keyword evidence="4" id="KW-0238">DNA-binding</keyword>
<dbReference type="Gene3D" id="3.40.190.10">
    <property type="entry name" value="Periplasmic binding protein-like II"/>
    <property type="match status" value="2"/>
</dbReference>
<reference evidence="8" key="1">
    <citation type="journal article" date="2021" name="ISME J.">
        <title>Evolutionary origin and ecological implication of a unique nif island in free-living Bradyrhizobium lineages.</title>
        <authorList>
            <person name="Tao J."/>
        </authorList>
    </citation>
    <scope>NUCLEOTIDE SEQUENCE [LARGE SCALE GENOMIC DNA]</scope>
    <source>
        <strain evidence="8">SZCCT0094</strain>
    </source>
</reference>
<evidence type="ECO:0000313" key="7">
    <source>
        <dbReference type="EMBL" id="MBR1137925.1"/>
    </source>
</evidence>
<organism evidence="7 8">
    <name type="scientific">Bradyrhizobium denitrificans</name>
    <dbReference type="NCBI Taxonomy" id="2734912"/>
    <lineage>
        <taxon>Bacteria</taxon>
        <taxon>Pseudomonadati</taxon>
        <taxon>Pseudomonadota</taxon>
        <taxon>Alphaproteobacteria</taxon>
        <taxon>Hyphomicrobiales</taxon>
        <taxon>Nitrobacteraceae</taxon>
        <taxon>Bradyrhizobium</taxon>
    </lineage>
</organism>
<dbReference type="EMBL" id="JAFCLK010000017">
    <property type="protein sequence ID" value="MBR1137925.1"/>
    <property type="molecule type" value="Genomic_DNA"/>
</dbReference>
<dbReference type="Proteomes" id="UP001314635">
    <property type="component" value="Unassembled WGS sequence"/>
</dbReference>
<comment type="caution">
    <text evidence="7">The sequence shown here is derived from an EMBL/GenBank/DDBJ whole genome shotgun (WGS) entry which is preliminary data.</text>
</comment>
<dbReference type="Gene3D" id="1.10.10.10">
    <property type="entry name" value="Winged helix-like DNA-binding domain superfamily/Winged helix DNA-binding domain"/>
    <property type="match status" value="1"/>
</dbReference>
<evidence type="ECO:0000313" key="8">
    <source>
        <dbReference type="Proteomes" id="UP001314635"/>
    </source>
</evidence>